<reference evidence="1 2" key="1">
    <citation type="submission" date="2019-02" db="EMBL/GenBank/DDBJ databases">
        <title>Deep-cultivation of Planctomycetes and their phenomic and genomic characterization uncovers novel biology.</title>
        <authorList>
            <person name="Wiegand S."/>
            <person name="Jogler M."/>
            <person name="Boedeker C."/>
            <person name="Pinto D."/>
            <person name="Vollmers J."/>
            <person name="Rivas-Marin E."/>
            <person name="Kohn T."/>
            <person name="Peeters S.H."/>
            <person name="Heuer A."/>
            <person name="Rast P."/>
            <person name="Oberbeckmann S."/>
            <person name="Bunk B."/>
            <person name="Jeske O."/>
            <person name="Meyerdierks A."/>
            <person name="Storesund J.E."/>
            <person name="Kallscheuer N."/>
            <person name="Luecker S."/>
            <person name="Lage O.M."/>
            <person name="Pohl T."/>
            <person name="Merkel B.J."/>
            <person name="Hornburger P."/>
            <person name="Mueller R.-W."/>
            <person name="Bruemmer F."/>
            <person name="Labrenz M."/>
            <person name="Spormann A.M."/>
            <person name="Op den Camp H."/>
            <person name="Overmann J."/>
            <person name="Amann R."/>
            <person name="Jetten M.S.M."/>
            <person name="Mascher T."/>
            <person name="Medema M.H."/>
            <person name="Devos D.P."/>
            <person name="Kaster A.-K."/>
            <person name="Ovreas L."/>
            <person name="Rohde M."/>
            <person name="Galperin M.Y."/>
            <person name="Jogler C."/>
        </authorList>
    </citation>
    <scope>NUCLEOTIDE SEQUENCE [LARGE SCALE GENOMIC DNA]</scope>
    <source>
        <strain evidence="1 2">Mal48</strain>
    </source>
</reference>
<accession>A0A517QK38</accession>
<evidence type="ECO:0000313" key="2">
    <source>
        <dbReference type="Proteomes" id="UP000315724"/>
    </source>
</evidence>
<evidence type="ECO:0008006" key="3">
    <source>
        <dbReference type="Google" id="ProtNLM"/>
    </source>
</evidence>
<dbReference type="AlphaFoldDB" id="A0A517QK38"/>
<evidence type="ECO:0000313" key="1">
    <source>
        <dbReference type="EMBL" id="QDT32002.1"/>
    </source>
</evidence>
<dbReference type="EMBL" id="CP036267">
    <property type="protein sequence ID" value="QDT32002.1"/>
    <property type="molecule type" value="Genomic_DNA"/>
</dbReference>
<organism evidence="1 2">
    <name type="scientific">Thalassoglobus polymorphus</name>
    <dbReference type="NCBI Taxonomy" id="2527994"/>
    <lineage>
        <taxon>Bacteria</taxon>
        <taxon>Pseudomonadati</taxon>
        <taxon>Planctomycetota</taxon>
        <taxon>Planctomycetia</taxon>
        <taxon>Planctomycetales</taxon>
        <taxon>Planctomycetaceae</taxon>
        <taxon>Thalassoglobus</taxon>
    </lineage>
</organism>
<dbReference type="RefSeq" id="WP_145196984.1">
    <property type="nucleotide sequence ID" value="NZ_CP036267.1"/>
</dbReference>
<dbReference type="Pfam" id="PF13835">
    <property type="entry name" value="DUF4194"/>
    <property type="match status" value="1"/>
</dbReference>
<dbReference type="KEGG" id="tpol:Mal48_12410"/>
<protein>
    <recommendedName>
        <fullName evidence="3">DUF4194 domain-containing protein</fullName>
    </recommendedName>
</protein>
<dbReference type="InterPro" id="IPR025449">
    <property type="entry name" value="JetB"/>
</dbReference>
<gene>
    <name evidence="1" type="ORF">Mal48_12410</name>
</gene>
<sequence>MLDDFPQFQEFSIPAVMLLRGVVYAEDERAWNLLLSNSSRLIDYFARLGLVLIVNESEGMAFLRQMSEEETPEGYDLIPKLFHTSRLSYKQSILCVLLRDEYRRFEEEEAHDEKCVVDESTLFDQWKALRLSQGDDVKQLKELRSTMKRLDDFGFVRRFSDDPPTWEVRRILKARLPAAELESLKDQLLAKKEEQVTNQICLDEDTDK</sequence>
<name>A0A517QK38_9PLAN</name>
<dbReference type="OrthoDB" id="5295172at2"/>
<keyword evidence="2" id="KW-1185">Reference proteome</keyword>
<dbReference type="Proteomes" id="UP000315724">
    <property type="component" value="Chromosome"/>
</dbReference>
<proteinExistence type="predicted"/>